<dbReference type="GO" id="GO:0090090">
    <property type="term" value="P:negative regulation of canonical Wnt signaling pathway"/>
    <property type="evidence" value="ECO:0007669"/>
    <property type="project" value="InterPro"/>
</dbReference>
<dbReference type="OrthoDB" id="10007451at2759"/>
<dbReference type="InterPro" id="IPR001158">
    <property type="entry name" value="DIX"/>
</dbReference>
<dbReference type="GO" id="GO:0016055">
    <property type="term" value="P:Wnt signaling pathway"/>
    <property type="evidence" value="ECO:0007669"/>
    <property type="project" value="UniProtKB-KW"/>
</dbReference>
<name>A0A7L1S702_9PASS</name>
<protein>
    <submittedName>
        <fullName evidence="5">AXIN2 protein</fullName>
    </submittedName>
</protein>
<accession>A0A7L1S702</accession>
<gene>
    <name evidence="5" type="primary">Axin2_1</name>
    <name evidence="5" type="ORF">LOCOCH_R10155</name>
</gene>
<keyword evidence="1 2" id="KW-0879">Wnt signaling pathway</keyword>
<dbReference type="GO" id="GO:0019901">
    <property type="term" value="F:protein kinase binding"/>
    <property type="evidence" value="ECO:0007669"/>
    <property type="project" value="TreeGrafter"/>
</dbReference>
<dbReference type="GO" id="GO:0005634">
    <property type="term" value="C:nucleus"/>
    <property type="evidence" value="ECO:0007669"/>
    <property type="project" value="TreeGrafter"/>
</dbReference>
<dbReference type="PROSITE" id="PS50841">
    <property type="entry name" value="DIX"/>
    <property type="match status" value="1"/>
</dbReference>
<dbReference type="Pfam" id="PF00778">
    <property type="entry name" value="DIX"/>
    <property type="match status" value="1"/>
</dbReference>
<organism evidence="5 6">
    <name type="scientific">Helopsaltes ochotensis</name>
    <name type="common">Middendorff's grasshopper-warbler</name>
    <dbReference type="NCBI Taxonomy" id="3150915"/>
    <lineage>
        <taxon>Eukaryota</taxon>
        <taxon>Metazoa</taxon>
        <taxon>Chordata</taxon>
        <taxon>Craniata</taxon>
        <taxon>Vertebrata</taxon>
        <taxon>Euteleostomi</taxon>
        <taxon>Archelosauria</taxon>
        <taxon>Archosauria</taxon>
        <taxon>Dinosauria</taxon>
        <taxon>Saurischia</taxon>
        <taxon>Theropoda</taxon>
        <taxon>Coelurosauria</taxon>
        <taxon>Aves</taxon>
        <taxon>Neognathae</taxon>
        <taxon>Neoaves</taxon>
        <taxon>Telluraves</taxon>
        <taxon>Australaves</taxon>
        <taxon>Passeriformes</taxon>
        <taxon>Sylvioidea</taxon>
        <taxon>Locustellidae</taxon>
        <taxon>Helopsaltes</taxon>
    </lineage>
</organism>
<feature type="region of interest" description="Disordered" evidence="3">
    <location>
        <begin position="82"/>
        <end position="118"/>
    </location>
</feature>
<dbReference type="GO" id="GO:0070411">
    <property type="term" value="F:I-SMAD binding"/>
    <property type="evidence" value="ECO:0007669"/>
    <property type="project" value="TreeGrafter"/>
</dbReference>
<sequence length="525" mass="58154">DGIPPYRIGSKKQLQREMHRSVKANGQVSLPHFPRTHRLPKEMTPVEPAAFAAELISRLEKLKQEQETMDCLEERLQQIKEDEEKEGAELPGGLQSGRDVANPQHPQHPLSLLPSGSYEEDPQAILDEHLSRVLKTPGCQSPGVGRHSPRARSPDRLPTGKLPPGTASLAACALLGKGFVTKQTTKHVHHHYIHHHTVPKTKEQIEAEAAQRVQCCCPAGGDYYCYPKCKGHPKNTDPPLSPLEPFGRTGTLLKRPGRGVDSVALAAGDGGLPGPGGVQLPGGEADRAQNVWQWMLESERQNKHKTHSAQSTKKAYGSECAKGAPGRHHPWGTGGHPRGAQPAHPFVQDPAMPPLTPPNTLAQLEEACRRLAEVSKPQKPRAGTSDFQVTPWVFLTAFTNSTAGWSEVRQPVLKWKNKGVCVCFLFCSHKEPKKLPVVHTSQSGELVVTYFFCGEEIPYRRMLKAQSLTLGHFKEQLSKKGNYRYYFKKASDEFDCGAVFEEVWEDETVLPMYEGRILGKVERID</sequence>
<evidence type="ECO:0000256" key="3">
    <source>
        <dbReference type="SAM" id="MobiDB-lite"/>
    </source>
</evidence>
<reference evidence="6" key="1">
    <citation type="submission" date="2019-09" db="EMBL/GenBank/DDBJ databases">
        <title>Bird 10,000 Genomes (B10K) Project - Family phase.</title>
        <authorList>
            <person name="Zhang G."/>
        </authorList>
    </citation>
    <scope>NUCLEOTIDE SEQUENCE [LARGE SCALE GENOMIC DNA]</scope>
</reference>
<feature type="non-terminal residue" evidence="5">
    <location>
        <position position="525"/>
    </location>
</feature>
<dbReference type="GO" id="GO:0048468">
    <property type="term" value="P:cell development"/>
    <property type="evidence" value="ECO:0007669"/>
    <property type="project" value="TreeGrafter"/>
</dbReference>
<keyword evidence="6" id="KW-1185">Reference proteome</keyword>
<feature type="domain" description="DIX" evidence="4">
    <location>
        <begin position="443"/>
        <end position="525"/>
    </location>
</feature>
<dbReference type="GO" id="GO:0032436">
    <property type="term" value="P:positive regulation of proteasomal ubiquitin-dependent protein catabolic process"/>
    <property type="evidence" value="ECO:0007669"/>
    <property type="project" value="TreeGrafter"/>
</dbReference>
<dbReference type="GO" id="GO:0005886">
    <property type="term" value="C:plasma membrane"/>
    <property type="evidence" value="ECO:0007669"/>
    <property type="project" value="TreeGrafter"/>
</dbReference>
<dbReference type="InterPro" id="IPR043581">
    <property type="entry name" value="Axin-like"/>
</dbReference>
<evidence type="ECO:0000256" key="1">
    <source>
        <dbReference type="ARBA" id="ARBA00022687"/>
    </source>
</evidence>
<dbReference type="Gene3D" id="2.40.240.130">
    <property type="match status" value="1"/>
</dbReference>
<dbReference type="FunFam" id="2.40.240.130:FF:000002">
    <property type="entry name" value="Axin 1"/>
    <property type="match status" value="1"/>
</dbReference>
<dbReference type="GO" id="GO:0030877">
    <property type="term" value="C:beta-catenin destruction complex"/>
    <property type="evidence" value="ECO:0007669"/>
    <property type="project" value="TreeGrafter"/>
</dbReference>
<feature type="non-terminal residue" evidence="5">
    <location>
        <position position="1"/>
    </location>
</feature>
<comment type="caution">
    <text evidence="5">The sequence shown here is derived from an EMBL/GenBank/DDBJ whole genome shotgun (WGS) entry which is preliminary data.</text>
</comment>
<dbReference type="SUPFAM" id="SSF54236">
    <property type="entry name" value="Ubiquitin-like"/>
    <property type="match status" value="1"/>
</dbReference>
<proteinExistence type="predicted"/>
<dbReference type="AlphaFoldDB" id="A0A7L1S702"/>
<dbReference type="SMART" id="SM00021">
    <property type="entry name" value="DAX"/>
    <property type="match status" value="1"/>
</dbReference>
<dbReference type="InterPro" id="IPR038207">
    <property type="entry name" value="DIX_dom_sf"/>
</dbReference>
<feature type="region of interest" description="Disordered" evidence="3">
    <location>
        <begin position="1"/>
        <end position="39"/>
    </location>
</feature>
<evidence type="ECO:0000313" key="6">
    <source>
        <dbReference type="Proteomes" id="UP000572057"/>
    </source>
</evidence>
<dbReference type="PANTHER" id="PTHR46102">
    <property type="entry name" value="AXIN"/>
    <property type="match status" value="1"/>
</dbReference>
<evidence type="ECO:0000313" key="5">
    <source>
        <dbReference type="EMBL" id="NXO43897.1"/>
    </source>
</evidence>
<dbReference type="GO" id="GO:0031625">
    <property type="term" value="F:ubiquitin protein ligase binding"/>
    <property type="evidence" value="ECO:0007669"/>
    <property type="project" value="TreeGrafter"/>
</dbReference>
<dbReference type="PANTHER" id="PTHR46102:SF1">
    <property type="entry name" value="AXIN-2"/>
    <property type="match status" value="1"/>
</dbReference>
<dbReference type="Proteomes" id="UP000572057">
    <property type="component" value="Unassembled WGS sequence"/>
</dbReference>
<dbReference type="InterPro" id="IPR014936">
    <property type="entry name" value="Axin_b-cat-bd"/>
</dbReference>
<evidence type="ECO:0000259" key="4">
    <source>
        <dbReference type="PROSITE" id="PS50841"/>
    </source>
</evidence>
<dbReference type="GO" id="GO:0060090">
    <property type="term" value="F:molecular adaptor activity"/>
    <property type="evidence" value="ECO:0007669"/>
    <property type="project" value="TreeGrafter"/>
</dbReference>
<dbReference type="InterPro" id="IPR029071">
    <property type="entry name" value="Ubiquitin-like_domsf"/>
</dbReference>
<feature type="region of interest" description="Disordered" evidence="3">
    <location>
        <begin position="300"/>
        <end position="338"/>
    </location>
</feature>
<dbReference type="Pfam" id="PF08833">
    <property type="entry name" value="Axin_b-cat_bind"/>
    <property type="match status" value="1"/>
</dbReference>
<evidence type="ECO:0000256" key="2">
    <source>
        <dbReference type="PROSITE-ProRule" id="PRU00069"/>
    </source>
</evidence>
<dbReference type="EMBL" id="VXBM01001367">
    <property type="protein sequence ID" value="NXO43897.1"/>
    <property type="molecule type" value="Genomic_DNA"/>
</dbReference>
<dbReference type="GO" id="GO:0008013">
    <property type="term" value="F:beta-catenin binding"/>
    <property type="evidence" value="ECO:0007669"/>
    <property type="project" value="TreeGrafter"/>
</dbReference>
<feature type="region of interest" description="Disordered" evidence="3">
    <location>
        <begin position="136"/>
        <end position="164"/>
    </location>
</feature>
<feature type="compositionally biased region" description="Low complexity" evidence="3">
    <location>
        <begin position="103"/>
        <end position="115"/>
    </location>
</feature>
<dbReference type="GO" id="GO:0070602">
    <property type="term" value="P:regulation of centromeric sister chromatid cohesion"/>
    <property type="evidence" value="ECO:0007669"/>
    <property type="project" value="TreeGrafter"/>
</dbReference>